<dbReference type="InParanoid" id="A0A1Z5STL2"/>
<dbReference type="InterPro" id="IPR000719">
    <property type="entry name" value="Prot_kinase_dom"/>
</dbReference>
<dbReference type="AlphaFoldDB" id="A0A1Z5STL2"/>
<keyword evidence="2" id="KW-0808">Transferase</keyword>
<evidence type="ECO:0000256" key="4">
    <source>
        <dbReference type="ARBA" id="ARBA00022777"/>
    </source>
</evidence>
<reference evidence="7 8" key="1">
    <citation type="submission" date="2017-01" db="EMBL/GenBank/DDBJ databases">
        <title>The recent genome duplication of the halophilic yeast Hortaea werneckii: insights from long-read sequencing.</title>
        <authorList>
            <person name="Sinha S."/>
            <person name="Flibotte S."/>
            <person name="Neira M."/>
            <person name="Lenassi M."/>
            <person name="Gostincar C."/>
            <person name="Stajich J.E."/>
            <person name="Nislow C.E."/>
        </authorList>
    </citation>
    <scope>NUCLEOTIDE SEQUENCE [LARGE SCALE GENOMIC DNA]</scope>
    <source>
        <strain evidence="7 8">EXF-2000</strain>
    </source>
</reference>
<dbReference type="PROSITE" id="PS50011">
    <property type="entry name" value="PROTEIN_KINASE_DOM"/>
    <property type="match status" value="1"/>
</dbReference>
<dbReference type="Gene3D" id="3.30.200.20">
    <property type="entry name" value="Phosphorylase Kinase, domain 1"/>
    <property type="match status" value="1"/>
</dbReference>
<comment type="caution">
    <text evidence="7">The sequence shown here is derived from an EMBL/GenBank/DDBJ whole genome shotgun (WGS) entry which is preliminary data.</text>
</comment>
<dbReference type="InterPro" id="IPR050205">
    <property type="entry name" value="CDPK_Ser/Thr_kinases"/>
</dbReference>
<protein>
    <recommendedName>
        <fullName evidence="6">Protein kinase domain-containing protein</fullName>
    </recommendedName>
</protein>
<dbReference type="Pfam" id="PF00069">
    <property type="entry name" value="Pkinase"/>
    <property type="match status" value="1"/>
</dbReference>
<dbReference type="InterPro" id="IPR011009">
    <property type="entry name" value="Kinase-like_dom_sf"/>
</dbReference>
<accession>A0A1Z5STL2</accession>
<evidence type="ECO:0000259" key="6">
    <source>
        <dbReference type="PROSITE" id="PS50011"/>
    </source>
</evidence>
<dbReference type="STRING" id="1157616.A0A1Z5STL2"/>
<dbReference type="PROSITE" id="PS00108">
    <property type="entry name" value="PROTEIN_KINASE_ST"/>
    <property type="match status" value="1"/>
</dbReference>
<organism evidence="7 8">
    <name type="scientific">Hortaea werneckii EXF-2000</name>
    <dbReference type="NCBI Taxonomy" id="1157616"/>
    <lineage>
        <taxon>Eukaryota</taxon>
        <taxon>Fungi</taxon>
        <taxon>Dikarya</taxon>
        <taxon>Ascomycota</taxon>
        <taxon>Pezizomycotina</taxon>
        <taxon>Dothideomycetes</taxon>
        <taxon>Dothideomycetidae</taxon>
        <taxon>Mycosphaerellales</taxon>
        <taxon>Teratosphaeriaceae</taxon>
        <taxon>Hortaea</taxon>
    </lineage>
</organism>
<keyword evidence="3" id="KW-0547">Nucleotide-binding</keyword>
<dbReference type="GO" id="GO:0004674">
    <property type="term" value="F:protein serine/threonine kinase activity"/>
    <property type="evidence" value="ECO:0007669"/>
    <property type="project" value="UniProtKB-KW"/>
</dbReference>
<dbReference type="EMBL" id="MUNK01000260">
    <property type="protein sequence ID" value="OTA24098.1"/>
    <property type="molecule type" value="Genomic_DNA"/>
</dbReference>
<dbReference type="PANTHER" id="PTHR24349">
    <property type="entry name" value="SERINE/THREONINE-PROTEIN KINASE"/>
    <property type="match status" value="1"/>
</dbReference>
<sequence>MASTIRVGRTVKGSKGIYTITRKLHDHVWVASHLTSLSTKHTRSCAAHDNVVLKCASQKRLQREKRVLQMFKGHACIRQLIDYAGDPHCLVLEHLYEDALRSASKAPISRLNVKTIARNVLSALESLHANGIVHTDIKPDNMLLNYYH</sequence>
<keyword evidence="8" id="KW-1185">Reference proteome</keyword>
<feature type="domain" description="Protein kinase" evidence="6">
    <location>
        <begin position="4"/>
        <end position="148"/>
    </location>
</feature>
<keyword evidence="4" id="KW-0418">Kinase</keyword>
<dbReference type="VEuPathDB" id="FungiDB:BTJ68_11960"/>
<evidence type="ECO:0000313" key="8">
    <source>
        <dbReference type="Proteomes" id="UP000194280"/>
    </source>
</evidence>
<name>A0A1Z5STL2_HORWE</name>
<dbReference type="OrthoDB" id="5979581at2759"/>
<dbReference type="Gene3D" id="1.10.510.10">
    <property type="entry name" value="Transferase(Phosphotransferase) domain 1"/>
    <property type="match status" value="1"/>
</dbReference>
<evidence type="ECO:0000256" key="1">
    <source>
        <dbReference type="ARBA" id="ARBA00022527"/>
    </source>
</evidence>
<evidence type="ECO:0000256" key="5">
    <source>
        <dbReference type="ARBA" id="ARBA00022840"/>
    </source>
</evidence>
<proteinExistence type="predicted"/>
<keyword evidence="1" id="KW-0723">Serine/threonine-protein kinase</keyword>
<keyword evidence="5" id="KW-0067">ATP-binding</keyword>
<evidence type="ECO:0000313" key="7">
    <source>
        <dbReference type="EMBL" id="OTA24098.1"/>
    </source>
</evidence>
<dbReference type="InterPro" id="IPR008271">
    <property type="entry name" value="Ser/Thr_kinase_AS"/>
</dbReference>
<evidence type="ECO:0000256" key="2">
    <source>
        <dbReference type="ARBA" id="ARBA00022679"/>
    </source>
</evidence>
<dbReference type="Proteomes" id="UP000194280">
    <property type="component" value="Unassembled WGS sequence"/>
</dbReference>
<dbReference type="SUPFAM" id="SSF56112">
    <property type="entry name" value="Protein kinase-like (PK-like)"/>
    <property type="match status" value="1"/>
</dbReference>
<dbReference type="GO" id="GO:0005524">
    <property type="term" value="F:ATP binding"/>
    <property type="evidence" value="ECO:0007669"/>
    <property type="project" value="UniProtKB-KW"/>
</dbReference>
<gene>
    <name evidence="7" type="ORF">BTJ68_11960</name>
</gene>
<evidence type="ECO:0000256" key="3">
    <source>
        <dbReference type="ARBA" id="ARBA00022741"/>
    </source>
</evidence>